<dbReference type="EMBL" id="WHJG01000010">
    <property type="protein sequence ID" value="NHZ80109.1"/>
    <property type="molecule type" value="Genomic_DNA"/>
</dbReference>
<comment type="caution">
    <text evidence="1">The sequence shown here is derived from an EMBL/GenBank/DDBJ whole genome shotgun (WGS) entry which is preliminary data.</text>
</comment>
<proteinExistence type="predicted"/>
<sequence length="268" mass="30946">MSFPNWAPPEIIEYLTELSDYRGLGVLSENEAAITLRLHEMWTRLVTRTEMELVWRFIIGLDNQVMCTLRTNGGLLATVNRAVRNYEENPKFTRRGYEEEMHEIAKLADTLARKLSKFSNAGACYNPFPLHSLLDSEQIERARLMMHPDILSRRRALAPFSLTYYLPAIDKQLTRLSKSAIEEAVRQSSKLRLPRKVNDKNTFRTYFTKVIVDFFFITYADYSPSRIAIFCSVALDDPDITPNLVGKIFPLGNDEKEMLKLNKAQPED</sequence>
<accession>A0ABX0N4D2</accession>
<gene>
    <name evidence="1" type="ORF">F2P44_12590</name>
</gene>
<dbReference type="RefSeq" id="WP_167087051.1">
    <property type="nucleotide sequence ID" value="NZ_WHJG01000010.1"/>
</dbReference>
<evidence type="ECO:0000313" key="1">
    <source>
        <dbReference type="EMBL" id="NHZ80109.1"/>
    </source>
</evidence>
<evidence type="ECO:0000313" key="2">
    <source>
        <dbReference type="Proteomes" id="UP000621455"/>
    </source>
</evidence>
<organism evidence="1 2">
    <name type="scientific">Massilia frigida</name>
    <dbReference type="NCBI Taxonomy" id="2609281"/>
    <lineage>
        <taxon>Bacteria</taxon>
        <taxon>Pseudomonadati</taxon>
        <taxon>Pseudomonadota</taxon>
        <taxon>Betaproteobacteria</taxon>
        <taxon>Burkholderiales</taxon>
        <taxon>Oxalobacteraceae</taxon>
        <taxon>Telluria group</taxon>
        <taxon>Massilia</taxon>
    </lineage>
</organism>
<dbReference type="Proteomes" id="UP000621455">
    <property type="component" value="Unassembled WGS sequence"/>
</dbReference>
<protein>
    <submittedName>
        <fullName evidence="1">Uncharacterized protein</fullName>
    </submittedName>
</protein>
<reference evidence="1 2" key="1">
    <citation type="submission" date="2019-10" db="EMBL/GenBank/DDBJ databases">
        <title>Taxonomy of Antarctic Massilia spp.: description of Massilia rubra sp. nov., Massilia aquatica sp. nov., Massilia mucilaginosa sp. nov., Massilia frigida sp. nov. isolated from streams, lakes and regoliths.</title>
        <authorList>
            <person name="Holochova P."/>
            <person name="Sedlacek I."/>
            <person name="Kralova S."/>
            <person name="Maslanova I."/>
            <person name="Busse H.-J."/>
            <person name="Stankova E."/>
            <person name="Vrbovska V."/>
            <person name="Kovarovic V."/>
            <person name="Bartak M."/>
            <person name="Svec P."/>
            <person name="Pantucek R."/>
        </authorList>
    </citation>
    <scope>NUCLEOTIDE SEQUENCE [LARGE SCALE GENOMIC DNA]</scope>
    <source>
        <strain evidence="1 2">CCM 8695</strain>
    </source>
</reference>
<name>A0ABX0N4D2_9BURK</name>
<keyword evidence="2" id="KW-1185">Reference proteome</keyword>